<keyword evidence="1 2" id="KW-0732">Signal</keyword>
<dbReference type="EMBL" id="JACSPU010000001">
    <property type="protein sequence ID" value="MBD8013378.1"/>
    <property type="molecule type" value="Genomic_DNA"/>
</dbReference>
<proteinExistence type="predicted"/>
<feature type="non-terminal residue" evidence="5">
    <location>
        <position position="567"/>
    </location>
</feature>
<feature type="domain" description="SbsA Ig-like" evidence="3">
    <location>
        <begin position="224"/>
        <end position="327"/>
    </location>
</feature>
<dbReference type="Pfam" id="PF13205">
    <property type="entry name" value="Big_5"/>
    <property type="match status" value="2"/>
</dbReference>
<dbReference type="InterPro" id="IPR032812">
    <property type="entry name" value="SbsA_Ig"/>
</dbReference>
<evidence type="ECO:0000313" key="6">
    <source>
        <dbReference type="Proteomes" id="UP000658980"/>
    </source>
</evidence>
<accession>A0ABR8W8Y3</accession>
<keyword evidence="6" id="KW-1185">Reference proteome</keyword>
<protein>
    <submittedName>
        <fullName evidence="5">Ig-like domain-containing protein</fullName>
    </submittedName>
</protein>
<dbReference type="Pfam" id="PF17936">
    <property type="entry name" value="Big_6"/>
    <property type="match status" value="1"/>
</dbReference>
<dbReference type="InterPro" id="IPR013783">
    <property type="entry name" value="Ig-like_fold"/>
</dbReference>
<feature type="chain" id="PRO_5046974187" evidence="2">
    <location>
        <begin position="22"/>
        <end position="567"/>
    </location>
</feature>
<reference evidence="5 6" key="1">
    <citation type="submission" date="2020-08" db="EMBL/GenBank/DDBJ databases">
        <title>A Genomic Blueprint of the Chicken Gut Microbiome.</title>
        <authorList>
            <person name="Gilroy R."/>
            <person name="Ravi A."/>
            <person name="Getino M."/>
            <person name="Pursley I."/>
            <person name="Horton D.L."/>
            <person name="Alikhan N.-F."/>
            <person name="Baker D."/>
            <person name="Gharbi K."/>
            <person name="Hall N."/>
            <person name="Watson M."/>
            <person name="Adriaenssens E.M."/>
            <person name="Foster-Nyarko E."/>
            <person name="Jarju S."/>
            <person name="Secka A."/>
            <person name="Antonio M."/>
            <person name="Oren A."/>
            <person name="Chaudhuri R."/>
            <person name="La Ragione R.M."/>
            <person name="Hildebrand F."/>
            <person name="Pallen M.J."/>
        </authorList>
    </citation>
    <scope>NUCLEOTIDE SEQUENCE [LARGE SCALE GENOMIC DNA]</scope>
    <source>
        <strain evidence="5 6">Sa1BUA13</strain>
    </source>
</reference>
<name>A0ABR8W8Y3_9BACL</name>
<sequence length="567" mass="60831">MRKIISLCLIVVLLLPNFAFAADLEIAASSGQYTIITESQTWDQSKTIDKNLIVAPNVIITVNAGVTINFNADLIIYGHIKNSGTMYLNGHDLYANNVKMSFGNMTGDSNYLQYGVLDPYGRTTNVGNLNVDAKLYPAPPTSFNLPENNVVENSTYTLKGNTVPGFTVKSGGVETTSQADGSFELPLVLNDGENTIDISVIDVFKQEFALESLSLTVVPAEQGDTEPPILVETKPLASSENVAIESPITFTFDEDVVKGTAFKDIKVTDSKKKAVSTEVAILNNTLSLTPSTSLANSEQYTVTLPKSSLTDTTGNALTDMVTLTFKTINTPVEDINDTPPVLVETNPIDKAIEVKLDSPISFVFDENIQDGVGYQNIKVEDAKKAQVPVKKMITENKLVISPETQWDDGMLYTVSIPKESVANMEGYSSSEAFTISFTTVKKVEETQPPAKPVVNAVVEGDTKVTGTAGIGTTVFVESGEGVWSSPTNKTGEFAVEIEPQGAGTELSVFVEDTEGSKSAEVIFTVAKKPVSTGGTQFKGKITEDTAWTKANSPYILAGQVEVTDGAK</sequence>
<dbReference type="Gene3D" id="2.60.40.1220">
    <property type="match status" value="1"/>
</dbReference>
<gene>
    <name evidence="5" type="ORF">H9630_01000</name>
</gene>
<evidence type="ECO:0000259" key="4">
    <source>
        <dbReference type="Pfam" id="PF17936"/>
    </source>
</evidence>
<dbReference type="Gene3D" id="2.60.40.10">
    <property type="entry name" value="Immunoglobulins"/>
    <property type="match status" value="1"/>
</dbReference>
<organism evidence="5 6">
    <name type="scientific">Planococcus wigleyi</name>
    <dbReference type="NCBI Taxonomy" id="2762216"/>
    <lineage>
        <taxon>Bacteria</taxon>
        <taxon>Bacillati</taxon>
        <taxon>Bacillota</taxon>
        <taxon>Bacilli</taxon>
        <taxon>Bacillales</taxon>
        <taxon>Caryophanaceae</taxon>
        <taxon>Planococcus</taxon>
    </lineage>
</organism>
<comment type="caution">
    <text evidence="5">The sequence shown here is derived from an EMBL/GenBank/DDBJ whole genome shotgun (WGS) entry which is preliminary data.</text>
</comment>
<dbReference type="Proteomes" id="UP000658980">
    <property type="component" value="Unassembled WGS sequence"/>
</dbReference>
<dbReference type="RefSeq" id="WP_225218308.1">
    <property type="nucleotide sequence ID" value="NZ_JACSPU010000001.1"/>
</dbReference>
<evidence type="ECO:0000256" key="2">
    <source>
        <dbReference type="SAM" id="SignalP"/>
    </source>
</evidence>
<evidence type="ECO:0000256" key="1">
    <source>
        <dbReference type="ARBA" id="ARBA00022729"/>
    </source>
</evidence>
<feature type="domain" description="SbsA Ig-like" evidence="3">
    <location>
        <begin position="337"/>
        <end position="439"/>
    </location>
</feature>
<feature type="domain" description="Bacterial Ig" evidence="4">
    <location>
        <begin position="449"/>
        <end position="525"/>
    </location>
</feature>
<evidence type="ECO:0000259" key="3">
    <source>
        <dbReference type="Pfam" id="PF13205"/>
    </source>
</evidence>
<feature type="signal peptide" evidence="2">
    <location>
        <begin position="1"/>
        <end position="21"/>
    </location>
</feature>
<evidence type="ECO:0000313" key="5">
    <source>
        <dbReference type="EMBL" id="MBD8013378.1"/>
    </source>
</evidence>
<dbReference type="InterPro" id="IPR014755">
    <property type="entry name" value="Cu-Rt/internalin_Ig-like"/>
</dbReference>
<dbReference type="InterPro" id="IPR041498">
    <property type="entry name" value="Big_6"/>
</dbReference>